<name>A0AAV5F4T5_ELECO</name>
<keyword evidence="2" id="KW-0472">Membrane</keyword>
<reference evidence="3" key="2">
    <citation type="submission" date="2021-12" db="EMBL/GenBank/DDBJ databases">
        <title>Resequencing data analysis of finger millet.</title>
        <authorList>
            <person name="Hatakeyama M."/>
            <person name="Aluri S."/>
            <person name="Balachadran M.T."/>
            <person name="Sivarajan S.R."/>
            <person name="Poveda L."/>
            <person name="Shimizu-Inatsugi R."/>
            <person name="Schlapbach R."/>
            <person name="Sreeman S.M."/>
            <person name="Shimizu K.K."/>
        </authorList>
    </citation>
    <scope>NUCLEOTIDE SEQUENCE</scope>
</reference>
<dbReference type="AlphaFoldDB" id="A0AAV5F4T5"/>
<dbReference type="PANTHER" id="PTHR46610:SF19">
    <property type="entry name" value="OS06G0147400 PROTEIN"/>
    <property type="match status" value="1"/>
</dbReference>
<gene>
    <name evidence="3" type="primary">gb17897</name>
    <name evidence="3" type="ORF">PR202_gb17897</name>
</gene>
<dbReference type="PANTHER" id="PTHR46610">
    <property type="entry name" value="OS05G0181300 PROTEIN"/>
    <property type="match status" value="1"/>
</dbReference>
<feature type="transmembrane region" description="Helical" evidence="2">
    <location>
        <begin position="89"/>
        <end position="107"/>
    </location>
</feature>
<feature type="transmembrane region" description="Helical" evidence="2">
    <location>
        <begin position="114"/>
        <end position="134"/>
    </location>
</feature>
<evidence type="ECO:0000256" key="1">
    <source>
        <dbReference type="SAM" id="MobiDB-lite"/>
    </source>
</evidence>
<sequence>MSNPTPPANGHRPDPAPPVPAPAPEPAVRVPWAYAAALVSLAANLVLCVRRDDRAFVAFAQLNLLLLFWCARRFDAAPHGSAARGRARLAVWLLTASLTAGFTWRMCALLPAPVAAAAWVLAAATVGVGFYLLFVRDGK</sequence>
<dbReference type="EMBL" id="BQKI01000081">
    <property type="protein sequence ID" value="GJN29648.1"/>
    <property type="molecule type" value="Genomic_DNA"/>
</dbReference>
<evidence type="ECO:0000313" key="4">
    <source>
        <dbReference type="Proteomes" id="UP001054889"/>
    </source>
</evidence>
<protein>
    <submittedName>
        <fullName evidence="3">Uncharacterized protein</fullName>
    </submittedName>
</protein>
<evidence type="ECO:0000313" key="3">
    <source>
        <dbReference type="EMBL" id="GJN29648.1"/>
    </source>
</evidence>
<comment type="caution">
    <text evidence="3">The sequence shown here is derived from an EMBL/GenBank/DDBJ whole genome shotgun (WGS) entry which is preliminary data.</text>
</comment>
<dbReference type="InterPro" id="IPR045501">
    <property type="entry name" value="DUF6490"/>
</dbReference>
<keyword evidence="2" id="KW-1133">Transmembrane helix</keyword>
<organism evidence="3 4">
    <name type="scientific">Eleusine coracana subsp. coracana</name>
    <dbReference type="NCBI Taxonomy" id="191504"/>
    <lineage>
        <taxon>Eukaryota</taxon>
        <taxon>Viridiplantae</taxon>
        <taxon>Streptophyta</taxon>
        <taxon>Embryophyta</taxon>
        <taxon>Tracheophyta</taxon>
        <taxon>Spermatophyta</taxon>
        <taxon>Magnoliopsida</taxon>
        <taxon>Liliopsida</taxon>
        <taxon>Poales</taxon>
        <taxon>Poaceae</taxon>
        <taxon>PACMAD clade</taxon>
        <taxon>Chloridoideae</taxon>
        <taxon>Cynodonteae</taxon>
        <taxon>Eleusininae</taxon>
        <taxon>Eleusine</taxon>
    </lineage>
</organism>
<keyword evidence="4" id="KW-1185">Reference proteome</keyword>
<feature type="region of interest" description="Disordered" evidence="1">
    <location>
        <begin position="1"/>
        <end position="22"/>
    </location>
</feature>
<feature type="transmembrane region" description="Helical" evidence="2">
    <location>
        <begin position="32"/>
        <end position="49"/>
    </location>
</feature>
<keyword evidence="2" id="KW-0812">Transmembrane</keyword>
<proteinExistence type="predicted"/>
<dbReference type="Pfam" id="PF20100">
    <property type="entry name" value="DUF6490"/>
    <property type="match status" value="1"/>
</dbReference>
<accession>A0AAV5F4T5</accession>
<dbReference type="Proteomes" id="UP001054889">
    <property type="component" value="Unassembled WGS sequence"/>
</dbReference>
<evidence type="ECO:0000256" key="2">
    <source>
        <dbReference type="SAM" id="Phobius"/>
    </source>
</evidence>
<reference evidence="3" key="1">
    <citation type="journal article" date="2018" name="DNA Res.">
        <title>Multiple hybrid de novo genome assembly of finger millet, an orphan allotetraploid crop.</title>
        <authorList>
            <person name="Hatakeyama M."/>
            <person name="Aluri S."/>
            <person name="Balachadran M.T."/>
            <person name="Sivarajan S.R."/>
            <person name="Patrignani A."/>
            <person name="Gruter S."/>
            <person name="Poveda L."/>
            <person name="Shimizu-Inatsugi R."/>
            <person name="Baeten J."/>
            <person name="Francoijs K.J."/>
            <person name="Nataraja K.N."/>
            <person name="Reddy Y.A.N."/>
            <person name="Phadnis S."/>
            <person name="Ravikumar R.L."/>
            <person name="Schlapbach R."/>
            <person name="Sreeman S.M."/>
            <person name="Shimizu K.K."/>
        </authorList>
    </citation>
    <scope>NUCLEOTIDE SEQUENCE</scope>
</reference>